<dbReference type="SUPFAM" id="SSF53254">
    <property type="entry name" value="Phosphoglycerate mutase-like"/>
    <property type="match status" value="1"/>
</dbReference>
<evidence type="ECO:0000313" key="3">
    <source>
        <dbReference type="Proteomes" id="UP001054857"/>
    </source>
</evidence>
<proteinExistence type="inferred from homology"/>
<dbReference type="Pfam" id="PF00300">
    <property type="entry name" value="His_Phos_1"/>
    <property type="match status" value="1"/>
</dbReference>
<dbReference type="EMBL" id="BMAR01000006">
    <property type="protein sequence ID" value="GFR43714.1"/>
    <property type="molecule type" value="Genomic_DNA"/>
</dbReference>
<dbReference type="InterPro" id="IPR013078">
    <property type="entry name" value="His_Pase_superF_clade-1"/>
</dbReference>
<dbReference type="SMART" id="SM00855">
    <property type="entry name" value="PGAM"/>
    <property type="match status" value="1"/>
</dbReference>
<dbReference type="InterPro" id="IPR050275">
    <property type="entry name" value="PGM_Phosphatase"/>
</dbReference>
<dbReference type="Proteomes" id="UP001054857">
    <property type="component" value="Unassembled WGS sequence"/>
</dbReference>
<dbReference type="Gene3D" id="3.40.50.1240">
    <property type="entry name" value="Phosphoglycerate mutase-like"/>
    <property type="match status" value="1"/>
</dbReference>
<comment type="caution">
    <text evidence="2">The sequence shown here is derived from an EMBL/GenBank/DDBJ whole genome shotgun (WGS) entry which is preliminary data.</text>
</comment>
<evidence type="ECO:0000256" key="1">
    <source>
        <dbReference type="ARBA" id="ARBA00038362"/>
    </source>
</evidence>
<evidence type="ECO:0008006" key="4">
    <source>
        <dbReference type="Google" id="ProtNLM"/>
    </source>
</evidence>
<dbReference type="GO" id="GO:0016791">
    <property type="term" value="F:phosphatase activity"/>
    <property type="evidence" value="ECO:0007669"/>
    <property type="project" value="TreeGrafter"/>
</dbReference>
<sequence>MLFRQVNAKGSVIARSNKLTFFGNQRRALHTSAATGHQAHPPAMPLHKIEDPEAADKTRREACPHISLLPVRHTKTIHFIRHGQGFHNVAGHINHDNYKLWDYVDAHLTELGWRQAEALGRHIRSSRVPVELVVVAPLQRALETAVGAFGNHGQQGEGQQQG</sequence>
<dbReference type="PANTHER" id="PTHR48100">
    <property type="entry name" value="BROAD-SPECIFICITY PHOSPHATASE YOR283W-RELATED"/>
    <property type="match status" value="1"/>
</dbReference>
<comment type="similarity">
    <text evidence="1">Belongs to the phosphoglycerate mutase family.</text>
</comment>
<name>A0AAD3HJK4_9CHLO</name>
<dbReference type="CDD" id="cd07067">
    <property type="entry name" value="HP_PGM_like"/>
    <property type="match status" value="1"/>
</dbReference>
<protein>
    <recommendedName>
        <fullName evidence="4">Phosphoglycerate mutase-like protein</fullName>
    </recommendedName>
</protein>
<dbReference type="PANTHER" id="PTHR48100:SF1">
    <property type="entry name" value="HISTIDINE PHOSPHATASE FAMILY PROTEIN-RELATED"/>
    <property type="match status" value="1"/>
</dbReference>
<reference evidence="2 3" key="1">
    <citation type="journal article" date="2021" name="Sci. Rep.">
        <title>Genome sequencing of the multicellular alga Astrephomene provides insights into convergent evolution of germ-soma differentiation.</title>
        <authorList>
            <person name="Yamashita S."/>
            <person name="Yamamoto K."/>
            <person name="Matsuzaki R."/>
            <person name="Suzuki S."/>
            <person name="Yamaguchi H."/>
            <person name="Hirooka S."/>
            <person name="Minakuchi Y."/>
            <person name="Miyagishima S."/>
            <person name="Kawachi M."/>
            <person name="Toyoda A."/>
            <person name="Nozaki H."/>
        </authorList>
    </citation>
    <scope>NUCLEOTIDE SEQUENCE [LARGE SCALE GENOMIC DNA]</scope>
    <source>
        <strain evidence="2 3">NIES-4017</strain>
    </source>
</reference>
<accession>A0AAD3HJK4</accession>
<keyword evidence="3" id="KW-1185">Reference proteome</keyword>
<gene>
    <name evidence="2" type="ORF">Agub_g4824</name>
</gene>
<evidence type="ECO:0000313" key="2">
    <source>
        <dbReference type="EMBL" id="GFR43714.1"/>
    </source>
</evidence>
<organism evidence="2 3">
    <name type="scientific">Astrephomene gubernaculifera</name>
    <dbReference type="NCBI Taxonomy" id="47775"/>
    <lineage>
        <taxon>Eukaryota</taxon>
        <taxon>Viridiplantae</taxon>
        <taxon>Chlorophyta</taxon>
        <taxon>core chlorophytes</taxon>
        <taxon>Chlorophyceae</taxon>
        <taxon>CS clade</taxon>
        <taxon>Chlamydomonadales</taxon>
        <taxon>Astrephomenaceae</taxon>
        <taxon>Astrephomene</taxon>
    </lineage>
</organism>
<dbReference type="InterPro" id="IPR029033">
    <property type="entry name" value="His_PPase_superfam"/>
</dbReference>
<feature type="non-terminal residue" evidence="2">
    <location>
        <position position="1"/>
    </location>
</feature>
<dbReference type="GO" id="GO:0005737">
    <property type="term" value="C:cytoplasm"/>
    <property type="evidence" value="ECO:0007669"/>
    <property type="project" value="TreeGrafter"/>
</dbReference>
<dbReference type="AlphaFoldDB" id="A0AAD3HJK4"/>